<gene>
    <name evidence="1" type="ORF">A3J48_03345</name>
</gene>
<protein>
    <submittedName>
        <fullName evidence="1">Uncharacterized protein</fullName>
    </submittedName>
</protein>
<reference evidence="1 2" key="1">
    <citation type="journal article" date="2016" name="Nat. Commun.">
        <title>Thousands of microbial genomes shed light on interconnected biogeochemical processes in an aquifer system.</title>
        <authorList>
            <person name="Anantharaman K."/>
            <person name="Brown C.T."/>
            <person name="Hug L.A."/>
            <person name="Sharon I."/>
            <person name="Castelle C.J."/>
            <person name="Probst A.J."/>
            <person name="Thomas B.C."/>
            <person name="Singh A."/>
            <person name="Wilkins M.J."/>
            <person name="Karaoz U."/>
            <person name="Brodie E.L."/>
            <person name="Williams K.H."/>
            <person name="Hubbard S.S."/>
            <person name="Banfield J.F."/>
        </authorList>
    </citation>
    <scope>NUCLEOTIDE SEQUENCE [LARGE SCALE GENOMIC DNA]</scope>
</reference>
<organism evidence="1 2">
    <name type="scientific">Candidatus Doudnabacteria bacterium RIFCSPHIGHO2_02_FULL_46_11</name>
    <dbReference type="NCBI Taxonomy" id="1817832"/>
    <lineage>
        <taxon>Bacteria</taxon>
        <taxon>Candidatus Doudnaibacteriota</taxon>
    </lineage>
</organism>
<comment type="caution">
    <text evidence="1">The sequence shown here is derived from an EMBL/GenBank/DDBJ whole genome shotgun (WGS) entry which is preliminary data.</text>
</comment>
<proteinExistence type="predicted"/>
<sequence length="103" mass="12239">MHGLGKIRELNGSIQGAQLCSARYRKLRDRAIRRRDWTRAKRYDGYMRDFDRFAAGEIEVWPDARARDQNLFTVSVGRDFDLVLAKINRRAKKEDRDNLRRGR</sequence>
<dbReference type="EMBL" id="MFES01000016">
    <property type="protein sequence ID" value="OGE86040.1"/>
    <property type="molecule type" value="Genomic_DNA"/>
</dbReference>
<evidence type="ECO:0000313" key="1">
    <source>
        <dbReference type="EMBL" id="OGE86040.1"/>
    </source>
</evidence>
<evidence type="ECO:0000313" key="2">
    <source>
        <dbReference type="Proteomes" id="UP000176786"/>
    </source>
</evidence>
<name>A0A1F5P8Q6_9BACT</name>
<accession>A0A1F5P8Q6</accession>
<dbReference type="Proteomes" id="UP000176786">
    <property type="component" value="Unassembled WGS sequence"/>
</dbReference>
<dbReference type="AlphaFoldDB" id="A0A1F5P8Q6"/>